<protein>
    <submittedName>
        <fullName evidence="3">DUF222 domain-containing protein</fullName>
    </submittedName>
</protein>
<evidence type="ECO:0000313" key="3">
    <source>
        <dbReference type="EMBL" id="MFC5501306.1"/>
    </source>
</evidence>
<feature type="domain" description="DUF222" evidence="2">
    <location>
        <begin position="56"/>
        <end position="372"/>
    </location>
</feature>
<dbReference type="Proteomes" id="UP001596039">
    <property type="component" value="Unassembled WGS sequence"/>
</dbReference>
<name>A0ABW0NLL1_9MICO</name>
<dbReference type="InterPro" id="IPR003615">
    <property type="entry name" value="HNH_nuc"/>
</dbReference>
<dbReference type="Pfam" id="PF02720">
    <property type="entry name" value="DUF222"/>
    <property type="match status" value="1"/>
</dbReference>
<evidence type="ECO:0000259" key="2">
    <source>
        <dbReference type="Pfam" id="PF02720"/>
    </source>
</evidence>
<comment type="caution">
    <text evidence="3">The sequence shown here is derived from an EMBL/GenBank/DDBJ whole genome shotgun (WGS) entry which is preliminary data.</text>
</comment>
<proteinExistence type="predicted"/>
<gene>
    <name evidence="3" type="ORF">ACFPJ4_03515</name>
</gene>
<dbReference type="EMBL" id="JBHSMG010000001">
    <property type="protein sequence ID" value="MFC5501306.1"/>
    <property type="molecule type" value="Genomic_DNA"/>
</dbReference>
<accession>A0ABW0NLL1</accession>
<reference evidence="4" key="1">
    <citation type="journal article" date="2019" name="Int. J. Syst. Evol. Microbiol.">
        <title>The Global Catalogue of Microorganisms (GCM) 10K type strain sequencing project: providing services to taxonomists for standard genome sequencing and annotation.</title>
        <authorList>
            <consortium name="The Broad Institute Genomics Platform"/>
            <consortium name="The Broad Institute Genome Sequencing Center for Infectious Disease"/>
            <person name="Wu L."/>
            <person name="Ma J."/>
        </authorList>
    </citation>
    <scope>NUCLEOTIDE SEQUENCE [LARGE SCALE GENOMIC DNA]</scope>
    <source>
        <strain evidence="4">CGMCC 4.6997</strain>
    </source>
</reference>
<evidence type="ECO:0000313" key="4">
    <source>
        <dbReference type="Proteomes" id="UP001596039"/>
    </source>
</evidence>
<feature type="region of interest" description="Disordered" evidence="1">
    <location>
        <begin position="398"/>
        <end position="418"/>
    </location>
</feature>
<keyword evidence="4" id="KW-1185">Reference proteome</keyword>
<organism evidence="3 4">
    <name type="scientific">Lysinimonas soli</name>
    <dbReference type="NCBI Taxonomy" id="1074233"/>
    <lineage>
        <taxon>Bacteria</taxon>
        <taxon>Bacillati</taxon>
        <taxon>Actinomycetota</taxon>
        <taxon>Actinomycetes</taxon>
        <taxon>Micrococcales</taxon>
        <taxon>Microbacteriaceae</taxon>
        <taxon>Lysinimonas</taxon>
    </lineage>
</organism>
<dbReference type="RefSeq" id="WP_386738904.1">
    <property type="nucleotide sequence ID" value="NZ_JBHSMG010000001.1"/>
</dbReference>
<evidence type="ECO:0000256" key="1">
    <source>
        <dbReference type="SAM" id="MobiDB-lite"/>
    </source>
</evidence>
<dbReference type="InterPro" id="IPR003870">
    <property type="entry name" value="DUF222"/>
</dbReference>
<sequence>MTPISDLLERILHALHDGAPTEITSWSDDELCRHLDDVERVGRLVDALRVQAAAEVDARSRRELGDASLSRRLGRPNGTTLVELITRTSQSEASRRIRLGRALAPRVALGGELLPAEFELVGAAVHSGRIGLDAAAVIVRHLGEAARTAAPEQLRAAEQHLVGEAETGTADVVGIQARVLCAVLDPDGAVPHERELRERRRFVLGREVAGLTAFHGLADPAHAAILRAALAERTSPTRQPRFLDSEAMADAISEAGADADVPTDPRTREQRAFDVVFGLLTAGIRADNAVVGSLHGVATVTAVIRADDLAKGTGVAWIDDIASPISAETARELVCDGGIRVQVEGPKGEILWLGRRERYFTPAQRRALAVRDGGCIWPGCTAPPSWCHAHHVVEWEQGGPTDVDNGASSKYAPSLSAS</sequence>
<dbReference type="CDD" id="cd00085">
    <property type="entry name" value="HNHc"/>
    <property type="match status" value="1"/>
</dbReference>